<dbReference type="InterPro" id="IPR008947">
    <property type="entry name" value="PLipase_C/P1_nuclease_dom_sf"/>
</dbReference>
<dbReference type="GO" id="GO:0016788">
    <property type="term" value="F:hydrolase activity, acting on ester bonds"/>
    <property type="evidence" value="ECO:0007669"/>
    <property type="project" value="InterPro"/>
</dbReference>
<evidence type="ECO:0000313" key="2">
    <source>
        <dbReference type="Proteomes" id="UP001193389"/>
    </source>
</evidence>
<name>A0A5K7S7K4_9BACT</name>
<dbReference type="Proteomes" id="UP001193389">
    <property type="component" value="Chromosome"/>
</dbReference>
<organism evidence="1 2">
    <name type="scientific">Aquipluma nitroreducens</name>
    <dbReference type="NCBI Taxonomy" id="2010828"/>
    <lineage>
        <taxon>Bacteria</taxon>
        <taxon>Pseudomonadati</taxon>
        <taxon>Bacteroidota</taxon>
        <taxon>Bacteroidia</taxon>
        <taxon>Marinilabiliales</taxon>
        <taxon>Prolixibacteraceae</taxon>
        <taxon>Aquipluma</taxon>
    </lineage>
</organism>
<dbReference type="SUPFAM" id="SSF48537">
    <property type="entry name" value="Phospholipase C/P1 nuclease"/>
    <property type="match status" value="1"/>
</dbReference>
<dbReference type="RefSeq" id="WP_318350469.1">
    <property type="nucleotide sequence ID" value="NZ_AP018694.1"/>
</dbReference>
<sequence length="278" mass="32011">MNSFLVRYSILFVLFVGLCSWGEKAHRKINSSCVEFFPKELNQLKVWAPILGDHGSDADFRKKDDKTEFAKHFIDIDNYDDFNRKHRIEEDFETAYLKYGIEKIKKEGTLPWATDSTYNALVQDFKSGNWDQAVLTAADLGHYVGDGFMPLHITANYDGQLSAQTRIHRRYEETMIDRNINEIQFKPFTCTKINGVKSCIFSYVYANHSSVSLLLKADSHAYTEAGNQYNSRYYERLWMESGLFTIRLLEESSKTMAGLIYTAWLEAGKPKIPADLGN</sequence>
<dbReference type="AlphaFoldDB" id="A0A5K7S7K4"/>
<dbReference type="EMBL" id="AP018694">
    <property type="protein sequence ID" value="BBE17477.1"/>
    <property type="molecule type" value="Genomic_DNA"/>
</dbReference>
<evidence type="ECO:0000313" key="1">
    <source>
        <dbReference type="EMBL" id="BBE17477.1"/>
    </source>
</evidence>
<reference evidence="1" key="1">
    <citation type="journal article" date="2020" name="Int. J. Syst. Evol. Microbiol.">
        <title>Aquipluma nitroreducens gen. nov. sp. nov., a novel facultatively anaerobic bacterium isolated from a freshwater lake.</title>
        <authorList>
            <person name="Watanabe M."/>
            <person name="Kojima H."/>
            <person name="Fukui M."/>
        </authorList>
    </citation>
    <scope>NUCLEOTIDE SEQUENCE</scope>
    <source>
        <strain evidence="1">MeG22</strain>
    </source>
</reference>
<gene>
    <name evidence="1" type="ORF">AQPE_1627</name>
</gene>
<dbReference type="KEGG" id="anf:AQPE_1627"/>
<proteinExistence type="predicted"/>
<evidence type="ECO:0008006" key="3">
    <source>
        <dbReference type="Google" id="ProtNLM"/>
    </source>
</evidence>
<accession>A0A5K7S7K4</accession>
<dbReference type="Gene3D" id="1.10.575.10">
    <property type="entry name" value="P1 Nuclease"/>
    <property type="match status" value="1"/>
</dbReference>
<protein>
    <recommendedName>
        <fullName evidence="3">S1/P1 Nuclease</fullName>
    </recommendedName>
</protein>
<keyword evidence="2" id="KW-1185">Reference proteome</keyword>